<gene>
    <name evidence="2" type="ORF">C7M84_001373</name>
</gene>
<reference evidence="2 3" key="1">
    <citation type="submission" date="2018-04" db="EMBL/GenBank/DDBJ databases">
        <authorList>
            <person name="Zhang X."/>
            <person name="Yuan J."/>
            <person name="Li F."/>
            <person name="Xiang J."/>
        </authorList>
    </citation>
    <scope>NUCLEOTIDE SEQUENCE [LARGE SCALE GENOMIC DNA]</scope>
    <source>
        <tissue evidence="2">Muscle</tissue>
    </source>
</reference>
<proteinExistence type="predicted"/>
<reference evidence="2 3" key="2">
    <citation type="submission" date="2019-01" db="EMBL/GenBank/DDBJ databases">
        <title>The decoding of complex shrimp genome reveals the adaptation for benthos swimmer, frequently molting mechanism and breeding impact on genome.</title>
        <authorList>
            <person name="Sun Y."/>
            <person name="Gao Y."/>
            <person name="Yu Y."/>
        </authorList>
    </citation>
    <scope>NUCLEOTIDE SEQUENCE [LARGE SCALE GENOMIC DNA]</scope>
    <source>
        <tissue evidence="2">Muscle</tissue>
    </source>
</reference>
<name>A0A3R7SXE1_PENVA</name>
<feature type="transmembrane region" description="Helical" evidence="1">
    <location>
        <begin position="47"/>
        <end position="65"/>
    </location>
</feature>
<dbReference type="EMBL" id="QCYY01001177">
    <property type="protein sequence ID" value="ROT79895.1"/>
    <property type="molecule type" value="Genomic_DNA"/>
</dbReference>
<comment type="caution">
    <text evidence="2">The sequence shown here is derived from an EMBL/GenBank/DDBJ whole genome shotgun (WGS) entry which is preliminary data.</text>
</comment>
<protein>
    <submittedName>
        <fullName evidence="2">Uncharacterized protein</fullName>
    </submittedName>
</protein>
<dbReference type="PANTHER" id="PTHR37445:SF3">
    <property type="entry name" value="ZINC FINGER PHD-TYPE DOMAIN-CONTAINING PROTEIN"/>
    <property type="match status" value="1"/>
</dbReference>
<accession>A0A3R7SXE1</accession>
<evidence type="ECO:0000313" key="3">
    <source>
        <dbReference type="Proteomes" id="UP000283509"/>
    </source>
</evidence>
<dbReference type="PANTHER" id="PTHR37445">
    <property type="entry name" value="PROTEIN CBG24663"/>
    <property type="match status" value="1"/>
</dbReference>
<evidence type="ECO:0000256" key="1">
    <source>
        <dbReference type="SAM" id="Phobius"/>
    </source>
</evidence>
<dbReference type="AlphaFoldDB" id="A0A3R7SXE1"/>
<sequence length="376" mass="41884">MRVGVVPVVRSEYQAGEEMGGIGEVFDSGVLESQSLPLSPQMLAHSWFLKGFLLLVAAAALSVLLRQGKVLQIPYAAPNPVRAVLLEELRQDIASPVSAINLKLAAMQSQIDQQASVIKHQQQFLEAVDRRERETKLVILGVPDEGEDLAGATTDENKIRKIWSVIGEEVRIRGHRRLGRRDANSTRKRPILVEVETKQVRDGVLSKAKKLKEEDQTYGRIYIKKDVHPCVRNEWKRVREAEKNERERPGNVGSVNGSKLRGGTTVLVRRSLHTSVLRVDTSSPDQGLYKYLHRPCSRPGVATVGVYGGRAVRVLIHTALRLSVLQPSIVWRCTGEDQVSHCDDESCDSRDMNARFGTSVRDLPRDADIPGAHLYT</sequence>
<dbReference type="Proteomes" id="UP000283509">
    <property type="component" value="Unassembled WGS sequence"/>
</dbReference>
<evidence type="ECO:0000313" key="2">
    <source>
        <dbReference type="EMBL" id="ROT79895.1"/>
    </source>
</evidence>
<organism evidence="2 3">
    <name type="scientific">Penaeus vannamei</name>
    <name type="common">Whiteleg shrimp</name>
    <name type="synonym">Litopenaeus vannamei</name>
    <dbReference type="NCBI Taxonomy" id="6689"/>
    <lineage>
        <taxon>Eukaryota</taxon>
        <taxon>Metazoa</taxon>
        <taxon>Ecdysozoa</taxon>
        <taxon>Arthropoda</taxon>
        <taxon>Crustacea</taxon>
        <taxon>Multicrustacea</taxon>
        <taxon>Malacostraca</taxon>
        <taxon>Eumalacostraca</taxon>
        <taxon>Eucarida</taxon>
        <taxon>Decapoda</taxon>
        <taxon>Dendrobranchiata</taxon>
        <taxon>Penaeoidea</taxon>
        <taxon>Penaeidae</taxon>
        <taxon>Penaeus</taxon>
    </lineage>
</organism>
<keyword evidence="3" id="KW-1185">Reference proteome</keyword>
<keyword evidence="1" id="KW-0812">Transmembrane</keyword>
<keyword evidence="1" id="KW-1133">Transmembrane helix</keyword>
<keyword evidence="1" id="KW-0472">Membrane</keyword>